<comment type="cofactor">
    <cofactor evidence="1">
        <name>Mg(2+)</name>
        <dbReference type="ChEBI" id="CHEBI:18420"/>
    </cofactor>
</comment>
<evidence type="ECO:0000256" key="6">
    <source>
        <dbReference type="ARBA" id="ARBA00022842"/>
    </source>
</evidence>
<dbReference type="InterPro" id="IPR019987">
    <property type="entry name" value="GTP-bd_ribosome_bio_YsxC"/>
</dbReference>
<evidence type="ECO:0000256" key="2">
    <source>
        <dbReference type="ARBA" id="ARBA00009638"/>
    </source>
</evidence>
<evidence type="ECO:0000256" key="10">
    <source>
        <dbReference type="HAMAP-Rule" id="MF_00321"/>
    </source>
</evidence>
<dbReference type="CDD" id="cd01876">
    <property type="entry name" value="YihA_EngB"/>
    <property type="match status" value="1"/>
</dbReference>
<keyword evidence="5 10" id="KW-0547">Nucleotide-binding</keyword>
<dbReference type="Pfam" id="PF01926">
    <property type="entry name" value="MMR_HSR1"/>
    <property type="match status" value="1"/>
</dbReference>
<accession>A0AAE9LRZ0</accession>
<keyword evidence="8 10" id="KW-0717">Septation</keyword>
<evidence type="ECO:0000256" key="4">
    <source>
        <dbReference type="ARBA" id="ARBA00022723"/>
    </source>
</evidence>
<reference evidence="13" key="1">
    <citation type="submission" date="2022-06" db="EMBL/GenBank/DDBJ databases">
        <title>Isolation, identification and characterization of iprodione-degrading strains in Lhasa, Tibet.</title>
        <authorList>
            <person name="Pan H."/>
        </authorList>
    </citation>
    <scope>NUCLEOTIDE SEQUENCE</scope>
    <source>
        <strain evidence="13">Y-23</strain>
    </source>
</reference>
<keyword evidence="4" id="KW-0479">Metal-binding</keyword>
<dbReference type="GO" id="GO:0005829">
    <property type="term" value="C:cytosol"/>
    <property type="evidence" value="ECO:0007669"/>
    <property type="project" value="TreeGrafter"/>
</dbReference>
<evidence type="ECO:0000256" key="1">
    <source>
        <dbReference type="ARBA" id="ARBA00001946"/>
    </source>
</evidence>
<dbReference type="KEGG" id="atz:M5E07_01705"/>
<protein>
    <recommendedName>
        <fullName evidence="10">Probable GTP-binding protein EngB</fullName>
    </recommendedName>
</protein>
<feature type="domain" description="EngB-type G" evidence="12">
    <location>
        <begin position="61"/>
        <end position="236"/>
    </location>
</feature>
<evidence type="ECO:0000259" key="12">
    <source>
        <dbReference type="PROSITE" id="PS51706"/>
    </source>
</evidence>
<dbReference type="NCBIfam" id="TIGR03598">
    <property type="entry name" value="GTPase_YsxC"/>
    <property type="match status" value="1"/>
</dbReference>
<dbReference type="PANTHER" id="PTHR11649">
    <property type="entry name" value="MSS1/TRME-RELATED GTP-BINDING PROTEIN"/>
    <property type="match status" value="1"/>
</dbReference>
<sequence length="288" mass="32461">MHHSRGKSKNSKIAQAPKQKISYEKKLDPVITEYAVRALNWLRKAAFLMSAPKLDICVEDTGYEIAFAGRSNAGKSSAINALTNQKQLARASKKPGRTQMINFFSLGNPDQRLVDLPGYGYAAVPEAMKIVWQKELENYLIHRQSLQGLVLLMDIRHPLQHFDVMMLEWAYSRKLFVHVLLTKSDKMNRGPANQALLDVKQQLKKMKLDFSIQLFSSLNKQGLEELASVMGGRLNFTLEQSAEFDLALIPEAEADDLAEDSIEEDDESEAFDAEEIEVDPPEQAPKPD</sequence>
<dbReference type="InterPro" id="IPR030393">
    <property type="entry name" value="G_ENGB_dom"/>
</dbReference>
<dbReference type="GO" id="GO:0005525">
    <property type="term" value="F:GTP binding"/>
    <property type="evidence" value="ECO:0007669"/>
    <property type="project" value="UniProtKB-UniRule"/>
</dbReference>
<evidence type="ECO:0000256" key="11">
    <source>
        <dbReference type="SAM" id="MobiDB-lite"/>
    </source>
</evidence>
<dbReference type="InterPro" id="IPR006073">
    <property type="entry name" value="GTP-bd"/>
</dbReference>
<evidence type="ECO:0000256" key="9">
    <source>
        <dbReference type="ARBA" id="ARBA00023306"/>
    </source>
</evidence>
<dbReference type="InterPro" id="IPR027417">
    <property type="entry name" value="P-loop_NTPase"/>
</dbReference>
<dbReference type="Gene3D" id="3.40.50.300">
    <property type="entry name" value="P-loop containing nucleotide triphosphate hydrolases"/>
    <property type="match status" value="1"/>
</dbReference>
<evidence type="ECO:0000313" key="14">
    <source>
        <dbReference type="Proteomes" id="UP001056716"/>
    </source>
</evidence>
<comment type="similarity">
    <text evidence="2 10">Belongs to the TRAFAC class TrmE-Era-EngA-EngB-Septin-like GTPase superfamily. EngB GTPase family.</text>
</comment>
<keyword evidence="14" id="KW-1185">Reference proteome</keyword>
<evidence type="ECO:0000256" key="7">
    <source>
        <dbReference type="ARBA" id="ARBA00023134"/>
    </source>
</evidence>
<feature type="compositionally biased region" description="Acidic residues" evidence="11">
    <location>
        <begin position="255"/>
        <end position="280"/>
    </location>
</feature>
<evidence type="ECO:0000313" key="13">
    <source>
        <dbReference type="EMBL" id="USE83593.1"/>
    </source>
</evidence>
<dbReference type="EMBL" id="CP098732">
    <property type="protein sequence ID" value="USE83593.1"/>
    <property type="molecule type" value="Genomic_DNA"/>
</dbReference>
<organism evidence="13 14">
    <name type="scientific">Acinetobacter tibetensis</name>
    <dbReference type="NCBI Taxonomy" id="2943497"/>
    <lineage>
        <taxon>Bacteria</taxon>
        <taxon>Pseudomonadati</taxon>
        <taxon>Pseudomonadota</taxon>
        <taxon>Gammaproteobacteria</taxon>
        <taxon>Moraxellales</taxon>
        <taxon>Moraxellaceae</taxon>
        <taxon>Acinetobacter</taxon>
    </lineage>
</organism>
<dbReference type="Proteomes" id="UP001056716">
    <property type="component" value="Chromosome"/>
</dbReference>
<keyword evidence="3 10" id="KW-0132">Cell division</keyword>
<dbReference type="SUPFAM" id="SSF52540">
    <property type="entry name" value="P-loop containing nucleoside triphosphate hydrolases"/>
    <property type="match status" value="1"/>
</dbReference>
<dbReference type="HAMAP" id="MF_00321">
    <property type="entry name" value="GTPase_EngB"/>
    <property type="match status" value="1"/>
</dbReference>
<evidence type="ECO:0000256" key="3">
    <source>
        <dbReference type="ARBA" id="ARBA00022618"/>
    </source>
</evidence>
<dbReference type="GO" id="GO:0000917">
    <property type="term" value="P:division septum assembly"/>
    <property type="evidence" value="ECO:0007669"/>
    <property type="project" value="UniProtKB-KW"/>
</dbReference>
<dbReference type="PANTHER" id="PTHR11649:SF13">
    <property type="entry name" value="ENGB-TYPE G DOMAIN-CONTAINING PROTEIN"/>
    <property type="match status" value="1"/>
</dbReference>
<name>A0AAE9LRZ0_9GAMM</name>
<proteinExistence type="inferred from homology"/>
<evidence type="ECO:0000256" key="5">
    <source>
        <dbReference type="ARBA" id="ARBA00022741"/>
    </source>
</evidence>
<dbReference type="FunFam" id="3.40.50.300:FF:000098">
    <property type="entry name" value="Probable GTP-binding protein EngB"/>
    <property type="match status" value="1"/>
</dbReference>
<feature type="region of interest" description="Disordered" evidence="11">
    <location>
        <begin position="255"/>
        <end position="288"/>
    </location>
</feature>
<gene>
    <name evidence="13" type="primary">yihA</name>
    <name evidence="10" type="synonym">engB</name>
    <name evidence="13" type="ORF">M5E07_01705</name>
</gene>
<keyword evidence="6" id="KW-0460">Magnesium</keyword>
<keyword evidence="7 10" id="KW-0342">GTP-binding</keyword>
<evidence type="ECO:0000256" key="8">
    <source>
        <dbReference type="ARBA" id="ARBA00023210"/>
    </source>
</evidence>
<dbReference type="RefSeq" id="WP_252221374.1">
    <property type="nucleotide sequence ID" value="NZ_CP098732.1"/>
</dbReference>
<keyword evidence="9 10" id="KW-0131">Cell cycle</keyword>
<dbReference type="PROSITE" id="PS51706">
    <property type="entry name" value="G_ENGB"/>
    <property type="match status" value="1"/>
</dbReference>
<dbReference type="GO" id="GO:0046872">
    <property type="term" value="F:metal ion binding"/>
    <property type="evidence" value="ECO:0007669"/>
    <property type="project" value="UniProtKB-KW"/>
</dbReference>
<dbReference type="AlphaFoldDB" id="A0AAE9LRZ0"/>
<comment type="function">
    <text evidence="10">Necessary for normal cell division and for the maintenance of normal septation.</text>
</comment>